<evidence type="ECO:0000256" key="2">
    <source>
        <dbReference type="SAM" id="Coils"/>
    </source>
</evidence>
<evidence type="ECO:0000313" key="3">
    <source>
        <dbReference type="EMBL" id="KIN11692.1"/>
    </source>
</evidence>
<comment type="caution">
    <text evidence="3">The sequence shown here is derived from an EMBL/GenBank/DDBJ whole genome shotgun (WGS) entry which is preliminary data.</text>
</comment>
<organism evidence="3 4">
    <name type="scientific">Vibrio mytili</name>
    <dbReference type="NCBI Taxonomy" id="50718"/>
    <lineage>
        <taxon>Bacteria</taxon>
        <taxon>Pseudomonadati</taxon>
        <taxon>Pseudomonadota</taxon>
        <taxon>Gammaproteobacteria</taxon>
        <taxon>Vibrionales</taxon>
        <taxon>Vibrionaceae</taxon>
        <taxon>Vibrio</taxon>
    </lineage>
</organism>
<dbReference type="SUPFAM" id="SSF46689">
    <property type="entry name" value="Homeodomain-like"/>
    <property type="match status" value="1"/>
</dbReference>
<dbReference type="Pfam" id="PF01527">
    <property type="entry name" value="HTH_Tnp_1"/>
    <property type="match status" value="1"/>
</dbReference>
<feature type="coiled-coil region" evidence="2">
    <location>
        <begin position="58"/>
        <end position="85"/>
    </location>
</feature>
<reference evidence="3 4" key="1">
    <citation type="submission" date="2015-01" db="EMBL/GenBank/DDBJ databases">
        <title>Draft genome of Vibrio mytili type strain CAIM 528.</title>
        <authorList>
            <person name="Gonzalez-Castillo A."/>
            <person name="Gomez-Gil B."/>
            <person name="Enciso-Ibarra J."/>
        </authorList>
    </citation>
    <scope>NUCLEOTIDE SEQUENCE [LARGE SCALE GENOMIC DNA]</scope>
    <source>
        <strain evidence="3 4">CAIM 528</strain>
    </source>
</reference>
<dbReference type="InterPro" id="IPR009057">
    <property type="entry name" value="Homeodomain-like_sf"/>
</dbReference>
<evidence type="ECO:0000313" key="4">
    <source>
        <dbReference type="Proteomes" id="UP000031977"/>
    </source>
</evidence>
<proteinExistence type="inferred from homology"/>
<dbReference type="AlphaFoldDB" id="A0A0C3IBN0"/>
<dbReference type="STRING" id="50718.SU60_06390"/>
<dbReference type="Proteomes" id="UP000031977">
    <property type="component" value="Unassembled WGS sequence"/>
</dbReference>
<dbReference type="GO" id="GO:0003677">
    <property type="term" value="F:DNA binding"/>
    <property type="evidence" value="ECO:0007669"/>
    <property type="project" value="InterPro"/>
</dbReference>
<keyword evidence="4" id="KW-1185">Reference proteome</keyword>
<comment type="similarity">
    <text evidence="1">Belongs to the transposase 8 family.</text>
</comment>
<dbReference type="EMBL" id="JXOK01000015">
    <property type="protein sequence ID" value="KIN11692.1"/>
    <property type="molecule type" value="Genomic_DNA"/>
</dbReference>
<name>A0A0C3IBN0_9VIBR</name>
<dbReference type="InterPro" id="IPR002514">
    <property type="entry name" value="Transposase_8"/>
</dbReference>
<protein>
    <submittedName>
        <fullName evidence="3">Transposase</fullName>
    </submittedName>
</protein>
<gene>
    <name evidence="3" type="ORF">SU60_06390</name>
</gene>
<sequence>MTTKNTRIKHTPEFKAETLKLAEKIGVAATAKQLSLHESQIYAWRKASKKDTNTSNREKELAAENAKLKRLLAEQAEELEIVKKAATYFAKHLK</sequence>
<evidence type="ECO:0000256" key="1">
    <source>
        <dbReference type="ARBA" id="ARBA00009964"/>
    </source>
</evidence>
<keyword evidence="2" id="KW-0175">Coiled coil</keyword>
<accession>A0A0C3IBN0</accession>
<dbReference type="GO" id="GO:0006313">
    <property type="term" value="P:DNA transposition"/>
    <property type="evidence" value="ECO:0007669"/>
    <property type="project" value="InterPro"/>
</dbReference>
<dbReference type="GO" id="GO:0004803">
    <property type="term" value="F:transposase activity"/>
    <property type="evidence" value="ECO:0007669"/>
    <property type="project" value="InterPro"/>
</dbReference>